<protein>
    <submittedName>
        <fullName evidence="2">Uncharacterized protein</fullName>
    </submittedName>
</protein>
<accession>A0A4Z0YMF5</accession>
<gene>
    <name evidence="2" type="ORF">E0Z10_g8150</name>
</gene>
<evidence type="ECO:0000313" key="3">
    <source>
        <dbReference type="Proteomes" id="UP000297716"/>
    </source>
</evidence>
<dbReference type="Proteomes" id="UP000297716">
    <property type="component" value="Unassembled WGS sequence"/>
</dbReference>
<keyword evidence="3" id="KW-1185">Reference proteome</keyword>
<comment type="caution">
    <text evidence="2">The sequence shown here is derived from an EMBL/GenBank/DDBJ whole genome shotgun (WGS) entry which is preliminary data.</text>
</comment>
<feature type="region of interest" description="Disordered" evidence="1">
    <location>
        <begin position="1"/>
        <end position="147"/>
    </location>
</feature>
<evidence type="ECO:0000256" key="1">
    <source>
        <dbReference type="SAM" id="MobiDB-lite"/>
    </source>
</evidence>
<feature type="compositionally biased region" description="Pro residues" evidence="1">
    <location>
        <begin position="75"/>
        <end position="88"/>
    </location>
</feature>
<feature type="compositionally biased region" description="Low complexity" evidence="1">
    <location>
        <begin position="89"/>
        <end position="108"/>
    </location>
</feature>
<feature type="compositionally biased region" description="Low complexity" evidence="1">
    <location>
        <begin position="281"/>
        <end position="320"/>
    </location>
</feature>
<feature type="compositionally biased region" description="Low complexity" evidence="1">
    <location>
        <begin position="34"/>
        <end position="57"/>
    </location>
</feature>
<organism evidence="2 3">
    <name type="scientific">Xylaria hypoxylon</name>
    <dbReference type="NCBI Taxonomy" id="37992"/>
    <lineage>
        <taxon>Eukaryota</taxon>
        <taxon>Fungi</taxon>
        <taxon>Dikarya</taxon>
        <taxon>Ascomycota</taxon>
        <taxon>Pezizomycotina</taxon>
        <taxon>Sordariomycetes</taxon>
        <taxon>Xylariomycetidae</taxon>
        <taxon>Xylariales</taxon>
        <taxon>Xylariaceae</taxon>
        <taxon>Xylaria</taxon>
    </lineage>
</organism>
<name>A0A4Z0YMF5_9PEZI</name>
<feature type="region of interest" description="Disordered" evidence="1">
    <location>
        <begin position="212"/>
        <end position="352"/>
    </location>
</feature>
<feature type="compositionally biased region" description="Basic and acidic residues" evidence="1">
    <location>
        <begin position="130"/>
        <end position="147"/>
    </location>
</feature>
<reference evidence="2 3" key="1">
    <citation type="submission" date="2019-03" db="EMBL/GenBank/DDBJ databases">
        <title>Draft genome sequence of Xylaria hypoxylon DSM 108379, a ubiquitous saprotrophic-parasitic fungi on hardwood.</title>
        <authorList>
            <person name="Buettner E."/>
            <person name="Leonhardt S."/>
            <person name="Gebauer A.M."/>
            <person name="Liers C."/>
            <person name="Hofrichter M."/>
            <person name="Kellner H."/>
        </authorList>
    </citation>
    <scope>NUCLEOTIDE SEQUENCE [LARGE SCALE GENOMIC DNA]</scope>
    <source>
        <strain evidence="2 3">DSM 108379</strain>
    </source>
</reference>
<dbReference type="AlphaFoldDB" id="A0A4Z0YMF5"/>
<proteinExistence type="predicted"/>
<dbReference type="STRING" id="37992.A0A4Z0YMF5"/>
<evidence type="ECO:0000313" key="2">
    <source>
        <dbReference type="EMBL" id="TGJ80611.1"/>
    </source>
</evidence>
<sequence length="352" mass="37524">MMLTMNQPIPYGYRPVHDLPTPPRTSPPVTILDTSQKALQPQQQLQQQQHQSPPTKHMSAPHRGLPLPAAMTLAQPPPPHGPPHPPAPSSVMQAQAPPAPSSHSQSLGPLPPPPQWQGSEDSMRNWLMAKAEEERRKQEEERTRQESLRLEQRRIEHDILRTSLERGIPPPMIPVVFAGMSGGHLSQATLEWVQQFLPPSQQLHHAQILPAQGPMSPEHRRDSQQYGYAGSAGVPPTPGSGSGAQAGFVPYQGPGSPTRGRAHTIGGLGSSGGRPLGGLGSSALPRLSTGEGSSGPPHASHAAAQQQQQGTAAQQEAQPQSLFFHHWQPPTSSAGSSQQAASSGSSKSKNSK</sequence>
<feature type="compositionally biased region" description="Low complexity" evidence="1">
    <location>
        <begin position="332"/>
        <end position="352"/>
    </location>
</feature>
<dbReference type="EMBL" id="SKBN01000211">
    <property type="protein sequence ID" value="TGJ80611.1"/>
    <property type="molecule type" value="Genomic_DNA"/>
</dbReference>
<feature type="compositionally biased region" description="Gly residues" evidence="1">
    <location>
        <begin position="266"/>
        <end position="280"/>
    </location>
</feature>
<dbReference type="OrthoDB" id="20105at2759"/>